<sequence length="186" mass="20387">MSVHAGSPFVFNIREYGLDRKPGASHDVRRTVPAPADLKNEVIAVPEGSDIDVSLKLESVVEGIYVSGTVTADAHGECVRCLAPYSERIEADVQELFVYDSEPVGQDEDLYQLEAERLDFSPVLRNNVVMALPLRPVCRPECENFDAVSADGVVWNAEPEDTGTGEGQGDPRWAALQDLLNEKKES</sequence>
<dbReference type="PANTHER" id="PTHR34374:SF1">
    <property type="entry name" value="LARGE RIBOSOMAL RNA SUBUNIT ACCUMULATION PROTEIN YCED HOMOLOG 1, CHLOROPLASTIC"/>
    <property type="match status" value="1"/>
</dbReference>
<proteinExistence type="predicted"/>
<reference evidence="1 2" key="1">
    <citation type="submission" date="2020-07" db="EMBL/GenBank/DDBJ databases">
        <title>Sequencing the genomes of 1000 actinobacteria strains.</title>
        <authorList>
            <person name="Klenk H.-P."/>
        </authorList>
    </citation>
    <scope>NUCLEOTIDE SEQUENCE [LARGE SCALE GENOMIC DNA]</scope>
    <source>
        <strain evidence="1 2">DSM 26341</strain>
    </source>
</reference>
<comment type="caution">
    <text evidence="1">The sequence shown here is derived from an EMBL/GenBank/DDBJ whole genome shotgun (WGS) entry which is preliminary data.</text>
</comment>
<name>A0A7Z0IHI1_9MICO</name>
<organism evidence="1 2">
    <name type="scientific">Spelaeicoccus albus</name>
    <dbReference type="NCBI Taxonomy" id="1280376"/>
    <lineage>
        <taxon>Bacteria</taxon>
        <taxon>Bacillati</taxon>
        <taxon>Actinomycetota</taxon>
        <taxon>Actinomycetes</taxon>
        <taxon>Micrococcales</taxon>
        <taxon>Brevibacteriaceae</taxon>
        <taxon>Spelaeicoccus</taxon>
    </lineage>
</organism>
<dbReference type="EMBL" id="JACBZP010000001">
    <property type="protein sequence ID" value="NYI67729.1"/>
    <property type="molecule type" value="Genomic_DNA"/>
</dbReference>
<dbReference type="Pfam" id="PF02620">
    <property type="entry name" value="YceD"/>
    <property type="match status" value="1"/>
</dbReference>
<evidence type="ECO:0000313" key="1">
    <source>
        <dbReference type="EMBL" id="NYI67729.1"/>
    </source>
</evidence>
<accession>A0A7Z0IHI1</accession>
<gene>
    <name evidence="1" type="ORF">BJY26_002035</name>
</gene>
<dbReference type="InterPro" id="IPR003772">
    <property type="entry name" value="YceD"/>
</dbReference>
<dbReference type="Proteomes" id="UP000539111">
    <property type="component" value="Unassembled WGS sequence"/>
</dbReference>
<protein>
    <recommendedName>
        <fullName evidence="3">DUF177 domain-containing protein</fullName>
    </recommendedName>
</protein>
<dbReference type="PANTHER" id="PTHR34374">
    <property type="entry name" value="LARGE RIBOSOMAL RNA SUBUNIT ACCUMULATION PROTEIN YCED HOMOLOG 1, CHLOROPLASTIC"/>
    <property type="match status" value="1"/>
</dbReference>
<dbReference type="RefSeq" id="WP_179427900.1">
    <property type="nucleotide sequence ID" value="NZ_JACBZP010000001.1"/>
</dbReference>
<keyword evidence="2" id="KW-1185">Reference proteome</keyword>
<dbReference type="AlphaFoldDB" id="A0A7Z0IHI1"/>
<evidence type="ECO:0008006" key="3">
    <source>
        <dbReference type="Google" id="ProtNLM"/>
    </source>
</evidence>
<evidence type="ECO:0000313" key="2">
    <source>
        <dbReference type="Proteomes" id="UP000539111"/>
    </source>
</evidence>